<dbReference type="Gene3D" id="3.40.190.10">
    <property type="entry name" value="Periplasmic binding protein-like II"/>
    <property type="match status" value="2"/>
</dbReference>
<comment type="subcellular location">
    <subcellularLocation>
        <location evidence="1">Cell outer membrane</location>
        <topology evidence="1">Peripheral membrane protein</topology>
    </subcellularLocation>
</comment>
<dbReference type="Pfam" id="PF00497">
    <property type="entry name" value="SBP_bac_3"/>
    <property type="match status" value="1"/>
</dbReference>
<dbReference type="AlphaFoldDB" id="A0A7X3LRP9"/>
<evidence type="ECO:0000259" key="6">
    <source>
        <dbReference type="SMART" id="SM00062"/>
    </source>
</evidence>
<keyword evidence="8" id="KW-1185">Reference proteome</keyword>
<accession>A0A7X3LRP9</accession>
<feature type="domain" description="Solute-binding protein family 3/N-terminal" evidence="6">
    <location>
        <begin position="48"/>
        <end position="288"/>
    </location>
</feature>
<name>A0A7X3LRP9_9HYPH</name>
<dbReference type="InterPro" id="IPR001638">
    <property type="entry name" value="Solute-binding_3/MltF_N"/>
</dbReference>
<feature type="chain" id="PRO_5031196833" evidence="5">
    <location>
        <begin position="20"/>
        <end position="471"/>
    </location>
</feature>
<evidence type="ECO:0000256" key="3">
    <source>
        <dbReference type="ARBA" id="ARBA00022729"/>
    </source>
</evidence>
<evidence type="ECO:0000313" key="8">
    <source>
        <dbReference type="Proteomes" id="UP000433101"/>
    </source>
</evidence>
<dbReference type="Pfam" id="PF01464">
    <property type="entry name" value="SLT"/>
    <property type="match status" value="1"/>
</dbReference>
<evidence type="ECO:0000256" key="2">
    <source>
        <dbReference type="ARBA" id="ARBA00009387"/>
    </source>
</evidence>
<keyword evidence="3 5" id="KW-0732">Signal</keyword>
<dbReference type="EMBL" id="WUMV01000001">
    <property type="protein sequence ID" value="MXN63864.1"/>
    <property type="molecule type" value="Genomic_DNA"/>
</dbReference>
<dbReference type="SUPFAM" id="SSF53850">
    <property type="entry name" value="Periplasmic binding protein-like II"/>
    <property type="match status" value="1"/>
</dbReference>
<dbReference type="PANTHER" id="PTHR35936">
    <property type="entry name" value="MEMBRANE-BOUND LYTIC MUREIN TRANSGLYCOSYLASE F"/>
    <property type="match status" value="1"/>
</dbReference>
<keyword evidence="4" id="KW-0472">Membrane</keyword>
<comment type="similarity">
    <text evidence="2">Belongs to the virb1 family.</text>
</comment>
<dbReference type="SUPFAM" id="SSF53955">
    <property type="entry name" value="Lysozyme-like"/>
    <property type="match status" value="1"/>
</dbReference>
<evidence type="ECO:0000256" key="1">
    <source>
        <dbReference type="ARBA" id="ARBA00004339"/>
    </source>
</evidence>
<proteinExistence type="inferred from homology"/>
<evidence type="ECO:0000256" key="4">
    <source>
        <dbReference type="ARBA" id="ARBA00023237"/>
    </source>
</evidence>
<dbReference type="GO" id="GO:0009279">
    <property type="term" value="C:cell outer membrane"/>
    <property type="evidence" value="ECO:0007669"/>
    <property type="project" value="UniProtKB-SubCell"/>
</dbReference>
<dbReference type="PANTHER" id="PTHR35936:SF19">
    <property type="entry name" value="AMINO-ACID-BINDING PROTEIN YXEM-RELATED"/>
    <property type="match status" value="1"/>
</dbReference>
<sequence length="471" mass="53544">MLVRLYVSAFFVFSMLCCASALESADSLTESVLAPFTGDFEKMKKDKVVRALIPYSITDYYLDKGEEKGLAAEYLREFEKHINKGIRKEGDKIRVVLLPTQRDALLSGLVEGYGDIAVADLTITPDRLKIVDFSDPVRTNVRELVVTGPIEKELKGLDDLSNMEIHVRKSSSYFQSLLQINAELEKNSKQPVKIVAVDEALEDEDLLEMVDAGILPAIVVDDHRAELWEPLYENIWIHKEFAIREEGDIAWAFRKDSPELKKVVNSFISKTHIGTELGNIFARRYSSNIENIINPKTEKYLKELDNLVEIFEATGKKYNIDPMLLAAQAFQESRFRNSAKSRTGAVGIMQVLPSTAKDPNVAIKEFRQLAGNIEAGAKYNRFLADKYFSDPEISELDKILFVLASYNAGPNRVAKVRMKAKNPNVWFDNVEWEVARAAGVEPIKYVKNIYIYFVVFSRIDDYDRRREKAAE</sequence>
<comment type="caution">
    <text evidence="7">The sequence shown here is derived from an EMBL/GenBank/DDBJ whole genome shotgun (WGS) entry which is preliminary data.</text>
</comment>
<keyword evidence="4" id="KW-0998">Cell outer membrane</keyword>
<feature type="signal peptide" evidence="5">
    <location>
        <begin position="1"/>
        <end position="19"/>
    </location>
</feature>
<dbReference type="Gene3D" id="1.10.530.10">
    <property type="match status" value="1"/>
</dbReference>
<evidence type="ECO:0000313" key="7">
    <source>
        <dbReference type="EMBL" id="MXN63864.1"/>
    </source>
</evidence>
<reference evidence="7 8" key="1">
    <citation type="submission" date="2019-12" db="EMBL/GenBank/DDBJ databases">
        <authorList>
            <person name="Li M."/>
        </authorList>
    </citation>
    <scope>NUCLEOTIDE SEQUENCE [LARGE SCALE GENOMIC DNA]</scope>
    <source>
        <strain evidence="7 8">GBMRC 2046</strain>
    </source>
</reference>
<dbReference type="CDD" id="cd01009">
    <property type="entry name" value="PBP2_YfhD_N"/>
    <property type="match status" value="1"/>
</dbReference>
<gene>
    <name evidence="7" type="ORF">GR183_03020</name>
</gene>
<dbReference type="Proteomes" id="UP000433101">
    <property type="component" value="Unassembled WGS sequence"/>
</dbReference>
<protein>
    <submittedName>
        <fullName evidence="7">Transporter substrate-binding domain-containing protein</fullName>
    </submittedName>
</protein>
<dbReference type="InterPro" id="IPR023346">
    <property type="entry name" value="Lysozyme-like_dom_sf"/>
</dbReference>
<dbReference type="InterPro" id="IPR008258">
    <property type="entry name" value="Transglycosylase_SLT_dom_1"/>
</dbReference>
<evidence type="ECO:0000256" key="5">
    <source>
        <dbReference type="SAM" id="SignalP"/>
    </source>
</evidence>
<dbReference type="SMART" id="SM00062">
    <property type="entry name" value="PBPb"/>
    <property type="match status" value="1"/>
</dbReference>
<organism evidence="7 8">
    <name type="scientific">Stappia sediminis</name>
    <dbReference type="NCBI Taxonomy" id="2692190"/>
    <lineage>
        <taxon>Bacteria</taxon>
        <taxon>Pseudomonadati</taxon>
        <taxon>Pseudomonadota</taxon>
        <taxon>Alphaproteobacteria</taxon>
        <taxon>Hyphomicrobiales</taxon>
        <taxon>Stappiaceae</taxon>
        <taxon>Stappia</taxon>
    </lineage>
</organism>